<accession>A0A1I1KVF7</accession>
<feature type="region of interest" description="Disordered" evidence="1">
    <location>
        <begin position="92"/>
        <end position="272"/>
    </location>
</feature>
<sequence>MTDTERLERRLAAVERAVVDGDARVDELADLESALAAISDLEERLEEHERRLADLEGRTGSLEGFTGELQAVNEEVERQAAAAVAAVDRLERRLPASGDEDRYPDASTGHPDRTESDPDDESNRKRSATTAGETPETSTAAGTGRSTSTEPNAPERTATAVVEGADATDEDDGEPRRDRDDAGTPSFPESAGRTSTGASADADESTVVPADQRSVDRRLEDDPSPNPGDVPEPRDSRNQDASTTARSEPETGDSDASDDDATGLLAALRTKL</sequence>
<dbReference type="Gene3D" id="1.20.5.340">
    <property type="match status" value="1"/>
</dbReference>
<evidence type="ECO:0000259" key="2">
    <source>
        <dbReference type="Pfam" id="PF23991"/>
    </source>
</evidence>
<reference evidence="4" key="1">
    <citation type="submission" date="2016-10" db="EMBL/GenBank/DDBJ databases">
        <authorList>
            <person name="Varghese N."/>
            <person name="Submissions S."/>
        </authorList>
    </citation>
    <scope>NUCLEOTIDE SEQUENCE [LARGE SCALE GENOMIC DNA]</scope>
    <source>
        <strain evidence="4">DSM 13078</strain>
    </source>
</reference>
<protein>
    <recommendedName>
        <fullName evidence="2">DUF7310 domain-containing protein</fullName>
    </recommendedName>
</protein>
<evidence type="ECO:0000313" key="3">
    <source>
        <dbReference type="EMBL" id="SFC64721.1"/>
    </source>
</evidence>
<dbReference type="AlphaFoldDB" id="A0A1I1KVF7"/>
<proteinExistence type="predicted"/>
<dbReference type="SUPFAM" id="SSF57997">
    <property type="entry name" value="Tropomyosin"/>
    <property type="match status" value="1"/>
</dbReference>
<dbReference type="Pfam" id="PF23991">
    <property type="entry name" value="DUF7310"/>
    <property type="match status" value="1"/>
</dbReference>
<evidence type="ECO:0000313" key="4">
    <source>
        <dbReference type="Proteomes" id="UP000199161"/>
    </source>
</evidence>
<organism evidence="3 4">
    <name type="scientific">Natronobacterium haloterrestre</name>
    <name type="common">Halobiforma haloterrestris</name>
    <dbReference type="NCBI Taxonomy" id="148448"/>
    <lineage>
        <taxon>Archaea</taxon>
        <taxon>Methanobacteriati</taxon>
        <taxon>Methanobacteriota</taxon>
        <taxon>Stenosarchaea group</taxon>
        <taxon>Halobacteria</taxon>
        <taxon>Halobacteriales</taxon>
        <taxon>Natrialbaceae</taxon>
        <taxon>Natronobacterium</taxon>
    </lineage>
</organism>
<dbReference type="RefSeq" id="WP_089789635.1">
    <property type="nucleotide sequence ID" value="NZ_FOKW01000013.1"/>
</dbReference>
<gene>
    <name evidence="3" type="ORF">SAMN05444422_11321</name>
</gene>
<evidence type="ECO:0000256" key="1">
    <source>
        <dbReference type="SAM" id="MobiDB-lite"/>
    </source>
</evidence>
<feature type="compositionally biased region" description="Low complexity" evidence="1">
    <location>
        <begin position="137"/>
        <end position="149"/>
    </location>
</feature>
<feature type="compositionally biased region" description="Acidic residues" evidence="1">
    <location>
        <begin position="250"/>
        <end position="261"/>
    </location>
</feature>
<feature type="compositionally biased region" description="Basic and acidic residues" evidence="1">
    <location>
        <begin position="92"/>
        <end position="124"/>
    </location>
</feature>
<dbReference type="InterPro" id="IPR055734">
    <property type="entry name" value="DUF7310"/>
</dbReference>
<name>A0A1I1KVF7_NATHA</name>
<feature type="compositionally biased region" description="Low complexity" evidence="1">
    <location>
        <begin position="262"/>
        <end position="272"/>
    </location>
</feature>
<dbReference type="Proteomes" id="UP000199161">
    <property type="component" value="Unassembled WGS sequence"/>
</dbReference>
<dbReference type="EMBL" id="FOKW01000013">
    <property type="protein sequence ID" value="SFC64721.1"/>
    <property type="molecule type" value="Genomic_DNA"/>
</dbReference>
<feature type="domain" description="DUF7310" evidence="2">
    <location>
        <begin position="7"/>
        <end position="89"/>
    </location>
</feature>
<keyword evidence="4" id="KW-1185">Reference proteome</keyword>